<dbReference type="SUPFAM" id="SSF56672">
    <property type="entry name" value="DNA/RNA polymerases"/>
    <property type="match status" value="1"/>
</dbReference>
<dbReference type="InterPro" id="IPR013103">
    <property type="entry name" value="RVT_2"/>
</dbReference>
<feature type="compositionally biased region" description="Basic residues" evidence="1">
    <location>
        <begin position="944"/>
        <end position="953"/>
    </location>
</feature>
<accession>A0A6L2NYG6</accession>
<dbReference type="Pfam" id="PF07727">
    <property type="entry name" value="RVT_2"/>
    <property type="match status" value="1"/>
</dbReference>
<dbReference type="AlphaFoldDB" id="A0A6L2NYG6"/>
<feature type="domain" description="Reverse transcriptase Ty1/copia-type" evidence="2">
    <location>
        <begin position="317"/>
        <end position="487"/>
    </location>
</feature>
<feature type="compositionally biased region" description="Polar residues" evidence="1">
    <location>
        <begin position="99"/>
        <end position="110"/>
    </location>
</feature>
<evidence type="ECO:0000256" key="1">
    <source>
        <dbReference type="SAM" id="MobiDB-lite"/>
    </source>
</evidence>
<comment type="caution">
    <text evidence="3">The sequence shown here is derived from an EMBL/GenBank/DDBJ whole genome shotgun (WGS) entry which is preliminary data.</text>
</comment>
<proteinExistence type="predicted"/>
<dbReference type="PANTHER" id="PTHR11439:SF495">
    <property type="entry name" value="REVERSE TRANSCRIPTASE, RNA-DEPENDENT DNA POLYMERASE-RELATED"/>
    <property type="match status" value="1"/>
</dbReference>
<dbReference type="EMBL" id="BKCJ010010355">
    <property type="protein sequence ID" value="GEU91210.1"/>
    <property type="molecule type" value="Genomic_DNA"/>
</dbReference>
<evidence type="ECO:0000313" key="3">
    <source>
        <dbReference type="EMBL" id="GEU91210.1"/>
    </source>
</evidence>
<organism evidence="3">
    <name type="scientific">Tanacetum cinerariifolium</name>
    <name type="common">Dalmatian daisy</name>
    <name type="synonym">Chrysanthemum cinerariifolium</name>
    <dbReference type="NCBI Taxonomy" id="118510"/>
    <lineage>
        <taxon>Eukaryota</taxon>
        <taxon>Viridiplantae</taxon>
        <taxon>Streptophyta</taxon>
        <taxon>Embryophyta</taxon>
        <taxon>Tracheophyta</taxon>
        <taxon>Spermatophyta</taxon>
        <taxon>Magnoliopsida</taxon>
        <taxon>eudicotyledons</taxon>
        <taxon>Gunneridae</taxon>
        <taxon>Pentapetalae</taxon>
        <taxon>asterids</taxon>
        <taxon>campanulids</taxon>
        <taxon>Asterales</taxon>
        <taxon>Asteraceae</taxon>
        <taxon>Asteroideae</taxon>
        <taxon>Anthemideae</taxon>
        <taxon>Anthemidinae</taxon>
        <taxon>Tanacetum</taxon>
    </lineage>
</organism>
<name>A0A6L2NYG6_TANCI</name>
<feature type="region of interest" description="Disordered" evidence="1">
    <location>
        <begin position="73"/>
        <end position="116"/>
    </location>
</feature>
<gene>
    <name evidence="3" type="ORF">Tci_063188</name>
</gene>
<dbReference type="CDD" id="cd09272">
    <property type="entry name" value="RNase_HI_RT_Ty1"/>
    <property type="match status" value="1"/>
</dbReference>
<evidence type="ECO:0000259" key="2">
    <source>
        <dbReference type="Pfam" id="PF07727"/>
    </source>
</evidence>
<protein>
    <submittedName>
        <fullName evidence="3">Putative ribonuclease H-like domain-containing protein</fullName>
    </submittedName>
</protein>
<sequence length="1102" mass="124736">MSANDKFRLGYGDYRYGSTLSYENEVLQSVFMNMASDLEDTPVNNRFANEMHAVPPPMTGNYMPSGPDVEIDYSKFTYGPKQTSDDESDSKPSEYASCESDSSVEPSTSMPEPVENASKVVCEPKVWTDAPIIEEYKSDSDNDSVHMTGNKAHLADYQGFKGGSIAFGGSNGRITEVDNTACYVLNRVLVTKPQNKTPYELLTVENQANKSACPKEANISASTQANDDQGANSEEIDLQEEHFVLPIWSAYSTNVKSLRDRIEKNISFKTSEKPVSQVEQNTSTSSTNLINTDSTPISIVGPSRAFNDGELSYPDPFKNKKDGKGVVVRNKARLVAQGHRQEEGIDYDEVFAPVARIEAIRIFLAFASTMGFIVYQMDMKSAFMNGIIDEEVYVSQPPSFVDPKFPNKVYKVVKALYGLHKALKAWYATLSTFLEKSRYRRGAIDKTLFIKHDKKDIMLVQVYVDDIIFGSTKKSWCVEFEELIKNSVKTASTPIETQKPLVKDEEAADVDVHIYRFQVTPKTSHLQAVKRIFRYLKGQPKLGLWYPKVSSFDLEAYSDSDYTGANLDKKSTTGGCQFLGRRLILWQYKKQTIMATSTTEAEYVIAAYCCGQVLWIHNQLLDYGFNFMNTKIYIDNESIICIIKNLVFYSKTKHIEIRHHFIRDAYEKKLIQVLKIHTDDNVADLLTKAFNVSKFNFLCAKKNREKDVSIKNRKKAVCKNRQSALTTAKVKTINDEVRIQALTDEKRINIKESSIRRTLKLDDVEGTSCLANAKIFDGLAKMGYEKLSENLTFYKAFFLPQWKFLIHTILQCLRAKTTSSNEFSSTMASAIICLATNQKFNFSRYILLSLVKNIKAGVPFFMFPRFVQLLINHQLGDMSPHKDIYDSPSLTKKVFANMKRVGTGFSRVFTSLFDNMLVLATEEVGLIQDDVQSVPIPTEPSTSKPHKKHKLKKQQSQAPKVPSPERSPEHRLPSPSNDPLPGERIEKLEGRVDKLEEENKVLKELHSVHSKVDIAAPVVEKEKSFKQGRIIDLDEDVKINLEEPHAKPYRMDLEHQEKVLSMQDVNDEEPTKVKEVLEVVKAAKLMTKVVKAAKLMTEVVTY</sequence>
<reference evidence="3" key="1">
    <citation type="journal article" date="2019" name="Sci. Rep.">
        <title>Draft genome of Tanacetum cinerariifolium, the natural source of mosquito coil.</title>
        <authorList>
            <person name="Yamashiro T."/>
            <person name="Shiraishi A."/>
            <person name="Satake H."/>
            <person name="Nakayama K."/>
        </authorList>
    </citation>
    <scope>NUCLEOTIDE SEQUENCE</scope>
</reference>
<dbReference type="InterPro" id="IPR043502">
    <property type="entry name" value="DNA/RNA_pol_sf"/>
</dbReference>
<feature type="region of interest" description="Disordered" evidence="1">
    <location>
        <begin position="933"/>
        <end position="984"/>
    </location>
</feature>
<dbReference type="PANTHER" id="PTHR11439">
    <property type="entry name" value="GAG-POL-RELATED RETROTRANSPOSON"/>
    <property type="match status" value="1"/>
</dbReference>